<dbReference type="Proteomes" id="UP000757232">
    <property type="component" value="Unassembled WGS sequence"/>
</dbReference>
<protein>
    <submittedName>
        <fullName evidence="2">Uncharacterized protein</fullName>
    </submittedName>
</protein>
<feature type="region of interest" description="Disordered" evidence="1">
    <location>
        <begin position="469"/>
        <end position="519"/>
    </location>
</feature>
<name>A0A9Q5HXN4_SANBA</name>
<sequence length="519" mass="58397">MIDNRLKERDPNVPSQRSESGNKTGHASHRGSSMTGLEGMMTKLSINASTRGVNLNLKPRRVSVYPFFEGLDTYATETALYGSYMARVGTAGLKFRLAAPMIVLRPECLSNHNTVLDSGARFFLINQNYFKDLDDVKTNYSILDGRNNLKEFEVTFGNDPTGQAVRGFLAHGHIRIGTPSYANIRDQRFYVFGLGPELLVAAGHPYPAVEDCPTVLSTIARQDDLQLIHGINISPWNEDPHARYVFSGHVHLGAVDPDICRDERDIDWTARRPEIMHRLAVTTVMKYGNLRSAQELMIRVGEQYEMITSVSAIVDTGCLGIGLSQSIFRAWYDTLNISQIPHEALFHPQGTLLQIPKECAPNLQSLIFSFDDKKQKTFKVRIPPQHMVFPKAILQNMDVTPKEGHLVLITMEVTSSHGITLGIPFYQERYTIMDCTRPDRHYVGFVKKDTTEASSPEFDKLLKELKEAEKKTKEAEKKAKEAETKVKEAEKAQKRKENSPAEGSQQKDKGGSNNKRKKK</sequence>
<comment type="caution">
    <text evidence="2">The sequence shown here is derived from an EMBL/GenBank/DDBJ whole genome shotgun (WGS) entry which is preliminary data.</text>
</comment>
<feature type="compositionally biased region" description="Basic and acidic residues" evidence="1">
    <location>
        <begin position="1"/>
        <end position="11"/>
    </location>
</feature>
<feature type="compositionally biased region" description="Basic and acidic residues" evidence="1">
    <location>
        <begin position="469"/>
        <end position="510"/>
    </location>
</feature>
<feature type="compositionally biased region" description="Polar residues" evidence="1">
    <location>
        <begin position="13"/>
        <end position="35"/>
    </location>
</feature>
<dbReference type="Gene3D" id="2.40.70.10">
    <property type="entry name" value="Acid Proteases"/>
    <property type="match status" value="1"/>
</dbReference>
<evidence type="ECO:0000313" key="2">
    <source>
        <dbReference type="EMBL" id="OCB87622.1"/>
    </source>
</evidence>
<dbReference type="AlphaFoldDB" id="A0A9Q5HXN4"/>
<evidence type="ECO:0000313" key="3">
    <source>
        <dbReference type="Proteomes" id="UP000757232"/>
    </source>
</evidence>
<proteinExistence type="predicted"/>
<organism evidence="2 3">
    <name type="scientific">Sanghuangporus baumii</name>
    <name type="common">Phellinus baumii</name>
    <dbReference type="NCBI Taxonomy" id="108892"/>
    <lineage>
        <taxon>Eukaryota</taxon>
        <taxon>Fungi</taxon>
        <taxon>Dikarya</taxon>
        <taxon>Basidiomycota</taxon>
        <taxon>Agaricomycotina</taxon>
        <taxon>Agaricomycetes</taxon>
        <taxon>Hymenochaetales</taxon>
        <taxon>Hymenochaetaceae</taxon>
        <taxon>Sanghuangporus</taxon>
    </lineage>
</organism>
<accession>A0A9Q5HXN4</accession>
<gene>
    <name evidence="2" type="ORF">A7U60_g5329</name>
</gene>
<evidence type="ECO:0000256" key="1">
    <source>
        <dbReference type="SAM" id="MobiDB-lite"/>
    </source>
</evidence>
<feature type="region of interest" description="Disordered" evidence="1">
    <location>
        <begin position="1"/>
        <end position="35"/>
    </location>
</feature>
<reference evidence="2" key="1">
    <citation type="submission" date="2016-06" db="EMBL/GenBank/DDBJ databases">
        <title>Draft Genome sequence of the fungus Inonotus baumii.</title>
        <authorList>
            <person name="Zhu H."/>
            <person name="Lin W."/>
        </authorList>
    </citation>
    <scope>NUCLEOTIDE SEQUENCE</scope>
    <source>
        <strain evidence="2">821</strain>
    </source>
</reference>
<keyword evidence="3" id="KW-1185">Reference proteome</keyword>
<dbReference type="SUPFAM" id="SSF50630">
    <property type="entry name" value="Acid proteases"/>
    <property type="match status" value="1"/>
</dbReference>
<dbReference type="InterPro" id="IPR021109">
    <property type="entry name" value="Peptidase_aspartic_dom_sf"/>
</dbReference>
<dbReference type="EMBL" id="LNZH02000190">
    <property type="protein sequence ID" value="OCB87622.1"/>
    <property type="molecule type" value="Genomic_DNA"/>
</dbReference>